<organism evidence="1 2">
    <name type="scientific">Ornithinimicrobium tianjinense</name>
    <dbReference type="NCBI Taxonomy" id="1195761"/>
    <lineage>
        <taxon>Bacteria</taxon>
        <taxon>Bacillati</taxon>
        <taxon>Actinomycetota</taxon>
        <taxon>Actinomycetes</taxon>
        <taxon>Micrococcales</taxon>
        <taxon>Ornithinimicrobiaceae</taxon>
        <taxon>Ornithinimicrobium</taxon>
    </lineage>
</organism>
<keyword evidence="2" id="KW-1185">Reference proteome</keyword>
<accession>A0A917BIE0</accession>
<dbReference type="AlphaFoldDB" id="A0A917BIE0"/>
<reference evidence="1" key="2">
    <citation type="submission" date="2020-09" db="EMBL/GenBank/DDBJ databases">
        <authorList>
            <person name="Sun Q."/>
            <person name="Zhou Y."/>
        </authorList>
    </citation>
    <scope>NUCLEOTIDE SEQUENCE</scope>
    <source>
        <strain evidence="1">CGMCC 1.12160</strain>
    </source>
</reference>
<proteinExistence type="predicted"/>
<gene>
    <name evidence="1" type="ORF">GCM10011366_09570</name>
</gene>
<reference evidence="1" key="1">
    <citation type="journal article" date="2014" name="Int. J. Syst. Evol. Microbiol.">
        <title>Complete genome sequence of Corynebacterium casei LMG S-19264T (=DSM 44701T), isolated from a smear-ripened cheese.</title>
        <authorList>
            <consortium name="US DOE Joint Genome Institute (JGI-PGF)"/>
            <person name="Walter F."/>
            <person name="Albersmeier A."/>
            <person name="Kalinowski J."/>
            <person name="Ruckert C."/>
        </authorList>
    </citation>
    <scope>NUCLEOTIDE SEQUENCE</scope>
    <source>
        <strain evidence="1">CGMCC 1.12160</strain>
    </source>
</reference>
<evidence type="ECO:0000313" key="2">
    <source>
        <dbReference type="Proteomes" id="UP000605670"/>
    </source>
</evidence>
<comment type="caution">
    <text evidence="1">The sequence shown here is derived from an EMBL/GenBank/DDBJ whole genome shotgun (WGS) entry which is preliminary data.</text>
</comment>
<sequence length="59" mass="6558">MRRELRLVTTPCIRRLSAVTTVNSSCYGNLGGVTLPSRGDGSTLFGRGIRSSVRWMWDL</sequence>
<dbReference type="EMBL" id="BMEM01000001">
    <property type="protein sequence ID" value="GGF43897.1"/>
    <property type="molecule type" value="Genomic_DNA"/>
</dbReference>
<evidence type="ECO:0000313" key="1">
    <source>
        <dbReference type="EMBL" id="GGF43897.1"/>
    </source>
</evidence>
<protein>
    <submittedName>
        <fullName evidence="1">Uncharacterized protein</fullName>
    </submittedName>
</protein>
<name>A0A917BIE0_9MICO</name>
<dbReference type="Proteomes" id="UP000605670">
    <property type="component" value="Unassembled WGS sequence"/>
</dbReference>